<evidence type="ECO:0000313" key="6">
    <source>
        <dbReference type="EMBL" id="KAF0749556.1"/>
    </source>
</evidence>
<name>A0A6G0Y5R5_APHCR</name>
<evidence type="ECO:0000313" key="7">
    <source>
        <dbReference type="Proteomes" id="UP000478052"/>
    </source>
</evidence>
<comment type="caution">
    <text evidence="6">The sequence shown here is derived from an EMBL/GenBank/DDBJ whole genome shotgun (WGS) entry which is preliminary data.</text>
</comment>
<dbReference type="AlphaFoldDB" id="A0A6G0Y5R5"/>
<dbReference type="PANTHER" id="PTHR46481">
    <property type="entry name" value="ZINC FINGER BED DOMAIN-CONTAINING PROTEIN 4"/>
    <property type="match status" value="1"/>
</dbReference>
<gene>
    <name evidence="6" type="ORF">FWK35_00021049</name>
</gene>
<keyword evidence="4" id="KW-0862">Zinc</keyword>
<proteinExistence type="predicted"/>
<dbReference type="Gene3D" id="1.10.10.1070">
    <property type="entry name" value="Zinc finger, BED domain-containing"/>
    <property type="match status" value="1"/>
</dbReference>
<dbReference type="PANTHER" id="PTHR46481:SF10">
    <property type="entry name" value="ZINC FINGER BED DOMAIN-CONTAINING PROTEIN 39"/>
    <property type="match status" value="1"/>
</dbReference>
<dbReference type="SUPFAM" id="SSF140996">
    <property type="entry name" value="Hermes dimerisation domain"/>
    <property type="match status" value="1"/>
</dbReference>
<dbReference type="OrthoDB" id="8193841at2759"/>
<keyword evidence="3" id="KW-0863">Zinc-finger</keyword>
<protein>
    <submittedName>
        <fullName evidence="6">Zinc finger BED domain-containing protein 6-like</fullName>
    </submittedName>
</protein>
<comment type="subcellular location">
    <subcellularLocation>
        <location evidence="1">Nucleus</location>
    </subcellularLocation>
</comment>
<keyword evidence="2" id="KW-0479">Metal-binding</keyword>
<evidence type="ECO:0000256" key="2">
    <source>
        <dbReference type="ARBA" id="ARBA00022723"/>
    </source>
</evidence>
<dbReference type="Proteomes" id="UP000478052">
    <property type="component" value="Unassembled WGS sequence"/>
</dbReference>
<dbReference type="InterPro" id="IPR012337">
    <property type="entry name" value="RNaseH-like_sf"/>
</dbReference>
<dbReference type="SUPFAM" id="SSF53098">
    <property type="entry name" value="Ribonuclease H-like"/>
    <property type="match status" value="1"/>
</dbReference>
<dbReference type="GO" id="GO:0005634">
    <property type="term" value="C:nucleus"/>
    <property type="evidence" value="ECO:0007669"/>
    <property type="project" value="UniProtKB-SubCell"/>
</dbReference>
<dbReference type="EMBL" id="VUJU01006055">
    <property type="protein sequence ID" value="KAF0749556.1"/>
    <property type="molecule type" value="Genomic_DNA"/>
</dbReference>
<sequence length="353" mass="40000">MSDIVPTQSTPSTSSSNAFTIMQASISVRKRKQTSVVGYLPRKLTVDAKKNLDQKLLKLFVNDFQPFKIVEDSGFKQFVKALNPNYELPNRHAISKELIPALYEKCLAEMKSLTSTIESACLTTDCWTSRNNESFMAITIHFINTDFELKSILLGCHSFNSNHTANILAQEIEDVLNSWNLYNKITFAVSDNAYNIKNALTTLGFKYMGCFAHTINLIVQSALALEEDLISKVKTIVTYFRKSTEANNALKTYQINNGIKEPKKLIQDVQTRWNSTYYMISRFVELETSIRGTMGLLNNAPNNLKPEEWIILQELIKVLKPFEEATKSISGQKYMTASLVIVIVQGLFKVFNN</sequence>
<evidence type="ECO:0000256" key="1">
    <source>
        <dbReference type="ARBA" id="ARBA00004123"/>
    </source>
</evidence>
<dbReference type="InterPro" id="IPR052035">
    <property type="entry name" value="ZnF_BED_domain_contain"/>
</dbReference>
<evidence type="ECO:0000256" key="5">
    <source>
        <dbReference type="ARBA" id="ARBA00023242"/>
    </source>
</evidence>
<accession>A0A6G0Y5R5</accession>
<evidence type="ECO:0000256" key="3">
    <source>
        <dbReference type="ARBA" id="ARBA00022771"/>
    </source>
</evidence>
<keyword evidence="5" id="KW-0539">Nucleus</keyword>
<evidence type="ECO:0000256" key="4">
    <source>
        <dbReference type="ARBA" id="ARBA00022833"/>
    </source>
</evidence>
<reference evidence="6 7" key="1">
    <citation type="submission" date="2019-08" db="EMBL/GenBank/DDBJ databases">
        <title>Whole genome of Aphis craccivora.</title>
        <authorList>
            <person name="Voronova N.V."/>
            <person name="Shulinski R.S."/>
            <person name="Bandarenka Y.V."/>
            <person name="Zhorov D.G."/>
            <person name="Warner D."/>
        </authorList>
    </citation>
    <scope>NUCLEOTIDE SEQUENCE [LARGE SCALE GENOMIC DNA]</scope>
    <source>
        <strain evidence="6">180601</strain>
        <tissue evidence="6">Whole Body</tissue>
    </source>
</reference>
<keyword evidence="7" id="KW-1185">Reference proteome</keyword>
<dbReference type="GO" id="GO:0008270">
    <property type="term" value="F:zinc ion binding"/>
    <property type="evidence" value="ECO:0007669"/>
    <property type="project" value="UniProtKB-KW"/>
</dbReference>
<organism evidence="6 7">
    <name type="scientific">Aphis craccivora</name>
    <name type="common">Cowpea aphid</name>
    <dbReference type="NCBI Taxonomy" id="307492"/>
    <lineage>
        <taxon>Eukaryota</taxon>
        <taxon>Metazoa</taxon>
        <taxon>Ecdysozoa</taxon>
        <taxon>Arthropoda</taxon>
        <taxon>Hexapoda</taxon>
        <taxon>Insecta</taxon>
        <taxon>Pterygota</taxon>
        <taxon>Neoptera</taxon>
        <taxon>Paraneoptera</taxon>
        <taxon>Hemiptera</taxon>
        <taxon>Sternorrhyncha</taxon>
        <taxon>Aphidomorpha</taxon>
        <taxon>Aphidoidea</taxon>
        <taxon>Aphididae</taxon>
        <taxon>Aphidini</taxon>
        <taxon>Aphis</taxon>
        <taxon>Aphis</taxon>
    </lineage>
</organism>